<dbReference type="AlphaFoldDB" id="A0A0Q9YHQ4"/>
<name>A0A0Q9YHQ4_9GAMM</name>
<reference evidence="1" key="1">
    <citation type="submission" date="2015-09" db="EMBL/GenBank/DDBJ databases">
        <title>Draft Genome Sequences of Two Novel Amoeba-resistant Intranuclear Bacteria, Candidatus Berkiella cookevillensis and Candidatus Berkiella aquae.</title>
        <authorList>
            <person name="Mehari Y.T."/>
            <person name="Arivett B.A."/>
            <person name="Farone A.L."/>
            <person name="Gunderson J.H."/>
            <person name="Farone M.B."/>
        </authorList>
    </citation>
    <scope>NUCLEOTIDE SEQUENCE [LARGE SCALE GENOMIC DNA]</scope>
    <source>
        <strain evidence="1">CC99</strain>
    </source>
</reference>
<evidence type="ECO:0000313" key="1">
    <source>
        <dbReference type="EMBL" id="KRG20157.1"/>
    </source>
</evidence>
<proteinExistence type="predicted"/>
<protein>
    <submittedName>
        <fullName evidence="1">Cofactor-independent phosphoglycerate mutase</fullName>
    </submittedName>
</protein>
<comment type="caution">
    <text evidence="1">The sequence shown here is derived from an EMBL/GenBank/DDBJ whole genome shotgun (WGS) entry which is preliminary data.</text>
</comment>
<organism evidence="1">
    <name type="scientific">Candidatus Berkiella cookevillensis</name>
    <dbReference type="NCBI Taxonomy" id="437022"/>
    <lineage>
        <taxon>Bacteria</taxon>
        <taxon>Pseudomonadati</taxon>
        <taxon>Pseudomonadota</taxon>
        <taxon>Gammaproteobacteria</taxon>
        <taxon>Candidatus Berkiellales</taxon>
        <taxon>Candidatus Berkiellaceae</taxon>
        <taxon>Candidatus Berkiella</taxon>
    </lineage>
</organism>
<sequence>MLQSDIIDNKLKFSWKPSEREYNCTISLKEYLINMKKITLVAPGLIPDTKWMLNEPHTYLSTLLSRASVNEEPVYSLEATLKQLFSITEDNLPVAAFIAHYRNILQENERDAHFCCADYVHFQADAHTVFLKSVLNRALDPSEHEQIQTLIRPYIEPQHQLFALQDEQNAVVRLSEKFDIITNPLWEVLGKSLHMRLPSGPDAAQMQRLMTELQMLLKNAPFNQKRVEESLATVEGLWLWGFGCLPKNLTSEFDLIVSNESFMGGLAKCAQTTFASLEEEPQTIFQSKYQNVLVVDTRFLYALREGDVTLWQQLLKIYEDNYFSAFYHALANKKLSEINFNVGRNKSYTLTRHQLKYFWRRIRSLETFCEV</sequence>
<dbReference type="STRING" id="437022.CC99x_00378"/>
<gene>
    <name evidence="1" type="ORF">CC99x_00378</name>
</gene>
<accession>A0A0Q9YHQ4</accession>
<dbReference type="EMBL" id="LKHV01000001">
    <property type="protein sequence ID" value="KRG20157.1"/>
    <property type="molecule type" value="Genomic_DNA"/>
</dbReference>